<reference evidence="1 2" key="1">
    <citation type="submission" date="2017-07" db="EMBL/GenBank/DDBJ databases">
        <title>Acidovorax KNDSW TSA 6 genome sequence and assembly.</title>
        <authorList>
            <person name="Mayilraj S."/>
        </authorList>
    </citation>
    <scope>NUCLEOTIDE SEQUENCE [LARGE SCALE GENOMIC DNA]</scope>
    <source>
        <strain evidence="1 2">KNDSW-TSA6</strain>
    </source>
</reference>
<evidence type="ECO:0000313" key="1">
    <source>
        <dbReference type="EMBL" id="OYD48358.1"/>
    </source>
</evidence>
<proteinExistence type="predicted"/>
<protein>
    <submittedName>
        <fullName evidence="1">Uncharacterized protein</fullName>
    </submittedName>
</protein>
<comment type="caution">
    <text evidence="1">The sequence shown here is derived from an EMBL/GenBank/DDBJ whole genome shotgun (WGS) entry which is preliminary data.</text>
</comment>
<keyword evidence="2" id="KW-1185">Reference proteome</keyword>
<name>A0A235EH20_9BURK</name>
<gene>
    <name evidence="1" type="ORF">CBY09_20225</name>
</gene>
<sequence length="204" mass="22370">MAFQDDTERLTEKSKPIFLLTATIKNSYRTSHQPKLLVVHVEKPGAKEAADRLNFTMDEKARQEAGSAESGNSYLLRLALDPGQYEIRGLTSLASSFPINAMFFAPMHSPLEVSGNGVFYLGHIAATVRERQGNEFKAGPSIPLIDQAVAGASGGTFDITITDRLDVDEPAFRAKFPALAGVPIKKAILPAFDRAKAQQWWELH</sequence>
<accession>A0A235EH20</accession>
<organism evidence="1 2">
    <name type="scientific">Acidovorax kalamii</name>
    <dbReference type="NCBI Taxonomy" id="2004485"/>
    <lineage>
        <taxon>Bacteria</taxon>
        <taxon>Pseudomonadati</taxon>
        <taxon>Pseudomonadota</taxon>
        <taxon>Betaproteobacteria</taxon>
        <taxon>Burkholderiales</taxon>
        <taxon>Comamonadaceae</taxon>
        <taxon>Acidovorax</taxon>
    </lineage>
</organism>
<dbReference type="Proteomes" id="UP000215441">
    <property type="component" value="Unassembled WGS sequence"/>
</dbReference>
<dbReference type="AlphaFoldDB" id="A0A235EH20"/>
<dbReference type="EMBL" id="NOIG01000012">
    <property type="protein sequence ID" value="OYD48358.1"/>
    <property type="molecule type" value="Genomic_DNA"/>
</dbReference>
<evidence type="ECO:0000313" key="2">
    <source>
        <dbReference type="Proteomes" id="UP000215441"/>
    </source>
</evidence>